<dbReference type="PRINTS" id="PR00690">
    <property type="entry name" value="ADHESNFAMILY"/>
</dbReference>
<dbReference type="InterPro" id="IPR006128">
    <property type="entry name" value="Lipoprotein_PsaA-like"/>
</dbReference>
<dbReference type="Proteomes" id="UP001205748">
    <property type="component" value="Unassembled WGS sequence"/>
</dbReference>
<dbReference type="InterPro" id="IPR012674">
    <property type="entry name" value="Calycin"/>
</dbReference>
<accession>A0AAE3HIJ0</accession>
<dbReference type="Gene3D" id="3.40.50.1980">
    <property type="entry name" value="Nitrogenase molybdenum iron protein domain"/>
    <property type="match status" value="2"/>
</dbReference>
<dbReference type="InterPro" id="IPR006127">
    <property type="entry name" value="ZnuA-like"/>
</dbReference>
<dbReference type="InterPro" id="IPR050492">
    <property type="entry name" value="Bact_metal-bind_prot9"/>
</dbReference>
<dbReference type="EMBL" id="JANKAS010000020">
    <property type="protein sequence ID" value="MCR1900157.1"/>
    <property type="molecule type" value="Genomic_DNA"/>
</dbReference>
<dbReference type="GO" id="GO:0030001">
    <property type="term" value="P:metal ion transport"/>
    <property type="evidence" value="ECO:0007669"/>
    <property type="project" value="InterPro"/>
</dbReference>
<keyword evidence="2 4" id="KW-0732">Signal</keyword>
<evidence type="ECO:0000256" key="4">
    <source>
        <dbReference type="SAM" id="SignalP"/>
    </source>
</evidence>
<evidence type="ECO:0000256" key="2">
    <source>
        <dbReference type="ARBA" id="ARBA00022729"/>
    </source>
</evidence>
<gene>
    <name evidence="5" type="ORF">NSA47_14410</name>
</gene>
<dbReference type="PANTHER" id="PTHR42953">
    <property type="entry name" value="HIGH-AFFINITY ZINC UPTAKE SYSTEM PROTEIN ZNUA-RELATED"/>
    <property type="match status" value="1"/>
</dbReference>
<dbReference type="GO" id="GO:0008270">
    <property type="term" value="F:zinc ion binding"/>
    <property type="evidence" value="ECO:0007669"/>
    <property type="project" value="InterPro"/>
</dbReference>
<sequence>MKRILSIVLIIMMTTVLFTACTKNNPAGTNEDDSDKVNVVATIFPQYDFIRQIAGDNVNLTMLLSPGAESHSFEPTPQDIIRIQNCDMFIYVGGESDAWIDEILDSMDTSNMEIVSLMDLVDTVEEEMVEGMEDDHGHEHSHEIHAEDIEARPLEEFKGSWQSVLPYFEDGTLDEYIAATAEKNEKTPAEEKTDFLQKRATEYKTIEITDTGLTISTDVGNVSGEYSYVEYRPVYNDEGEISNVWYVYQISKPSEKLPTYLAFSDHAIKPQDHDEHEHEDELPHFHLRYGSESIDALIDAENWAPTYYPSGATAEDIKEALLDHDHAHEAEYDEHVWTSPKNAMTIVQALSDKLCTLDNANASVYEHNTATYLEKLGNLDNAFKEAVSAGNRKTLIFGDRFPFRYFTEAYGLNYFAAFSGCSTETEASAATIAFLIDKVKDENIPTVFHIELSNEKMADSICESTGAKKLLFHSCHNITKDDFESGIGYLDLMTQNVDNLKEALK</sequence>
<reference evidence="5" key="1">
    <citation type="submission" date="2022-07" db="EMBL/GenBank/DDBJ databases">
        <title>Enhanced cultured diversity of the mouse gut microbiota enables custom-made synthetic communities.</title>
        <authorList>
            <person name="Afrizal A."/>
        </authorList>
    </citation>
    <scope>NUCLEOTIDE SEQUENCE</scope>
    <source>
        <strain evidence="5">DSM 28593</strain>
    </source>
</reference>
<comment type="similarity">
    <text evidence="3">Belongs to the bacterial solute-binding protein 9 family.</text>
</comment>
<evidence type="ECO:0000313" key="5">
    <source>
        <dbReference type="EMBL" id="MCR1900157.1"/>
    </source>
</evidence>
<feature type="chain" id="PRO_5042011411" evidence="4">
    <location>
        <begin position="21"/>
        <end position="505"/>
    </location>
</feature>
<keyword evidence="1 3" id="KW-0813">Transport</keyword>
<keyword evidence="6" id="KW-1185">Reference proteome</keyword>
<dbReference type="AlphaFoldDB" id="A0AAE3HIJ0"/>
<organism evidence="5 6">
    <name type="scientific">Irregularibacter muris</name>
    <dbReference type="NCBI Taxonomy" id="1796619"/>
    <lineage>
        <taxon>Bacteria</taxon>
        <taxon>Bacillati</taxon>
        <taxon>Bacillota</taxon>
        <taxon>Clostridia</taxon>
        <taxon>Eubacteriales</taxon>
        <taxon>Eubacteriaceae</taxon>
        <taxon>Irregularibacter</taxon>
    </lineage>
</organism>
<dbReference type="SUPFAM" id="SSF50814">
    <property type="entry name" value="Lipocalins"/>
    <property type="match status" value="1"/>
</dbReference>
<proteinExistence type="inferred from homology"/>
<dbReference type="PROSITE" id="PS51257">
    <property type="entry name" value="PROKAR_LIPOPROTEIN"/>
    <property type="match status" value="1"/>
</dbReference>
<protein>
    <submittedName>
        <fullName evidence="5">Zinc ABC transporter substrate-binding protein</fullName>
    </submittedName>
</protein>
<dbReference type="SUPFAM" id="SSF53807">
    <property type="entry name" value="Helical backbone' metal receptor"/>
    <property type="match status" value="1"/>
</dbReference>
<dbReference type="Gene3D" id="2.40.128.20">
    <property type="match status" value="1"/>
</dbReference>
<evidence type="ECO:0000256" key="3">
    <source>
        <dbReference type="RuleBase" id="RU003512"/>
    </source>
</evidence>
<comment type="caution">
    <text evidence="5">The sequence shown here is derived from an EMBL/GenBank/DDBJ whole genome shotgun (WGS) entry which is preliminary data.</text>
</comment>
<feature type="signal peptide" evidence="4">
    <location>
        <begin position="1"/>
        <end position="20"/>
    </location>
</feature>
<name>A0AAE3HIJ0_9FIRM</name>
<dbReference type="GO" id="GO:0007155">
    <property type="term" value="P:cell adhesion"/>
    <property type="evidence" value="ECO:0007669"/>
    <property type="project" value="InterPro"/>
</dbReference>
<evidence type="ECO:0000313" key="6">
    <source>
        <dbReference type="Proteomes" id="UP001205748"/>
    </source>
</evidence>
<evidence type="ECO:0000256" key="1">
    <source>
        <dbReference type="ARBA" id="ARBA00022448"/>
    </source>
</evidence>
<dbReference type="Pfam" id="PF01297">
    <property type="entry name" value="ZnuA"/>
    <property type="match status" value="2"/>
</dbReference>
<dbReference type="RefSeq" id="WP_257533226.1">
    <property type="nucleotide sequence ID" value="NZ_JANKAS010000020.1"/>
</dbReference>